<accession>F2UI84</accession>
<dbReference type="GO" id="GO:0070646">
    <property type="term" value="P:protein modification by small protein removal"/>
    <property type="evidence" value="ECO:0007669"/>
    <property type="project" value="TreeGrafter"/>
</dbReference>
<dbReference type="STRING" id="946362.F2UI84"/>
<feature type="domain" description="PPPDE" evidence="5">
    <location>
        <begin position="36"/>
        <end position="176"/>
    </location>
</feature>
<dbReference type="Gene3D" id="3.90.1720.30">
    <property type="entry name" value="PPPDE domains"/>
    <property type="match status" value="1"/>
</dbReference>
<protein>
    <recommendedName>
        <fullName evidence="5">PPPDE domain-containing protein</fullName>
    </recommendedName>
</protein>
<dbReference type="OrthoDB" id="21221at2759"/>
<evidence type="ECO:0000256" key="2">
    <source>
        <dbReference type="ARBA" id="ARBA00022670"/>
    </source>
</evidence>
<dbReference type="PANTHER" id="PTHR12378">
    <property type="entry name" value="DESUMOYLATING ISOPEPTIDASE"/>
    <property type="match status" value="1"/>
</dbReference>
<dbReference type="SMART" id="SM01179">
    <property type="entry name" value="DUF862"/>
    <property type="match status" value="1"/>
</dbReference>
<evidence type="ECO:0000256" key="1">
    <source>
        <dbReference type="ARBA" id="ARBA00008140"/>
    </source>
</evidence>
<sequence length="189" mass="20910">MPHTLLILVLLFTLFANVSSSSPPRSSSSSQPKTMSKVQVYLYDLSQGMMASLSPSLLGRHFEAVWHTSIVVYGQEFFFGGGINRAAPGTTAAGRPHQVVDLGETEIPEWMFVQFLHGLQDKFNAETYHLLRNNCNHFSEEAATFLTGQSIPQKVRELPDQFLATPFGQMFAPMIDQMFQQLGGNGAPV</sequence>
<dbReference type="PROSITE" id="PS51858">
    <property type="entry name" value="PPPDE"/>
    <property type="match status" value="1"/>
</dbReference>
<dbReference type="EMBL" id="GL832975">
    <property type="protein sequence ID" value="EGD76833.1"/>
    <property type="molecule type" value="Genomic_DNA"/>
</dbReference>
<reference evidence="6" key="1">
    <citation type="submission" date="2009-08" db="EMBL/GenBank/DDBJ databases">
        <title>Annotation of Salpingoeca rosetta.</title>
        <authorList>
            <consortium name="The Broad Institute Genome Sequencing Platform"/>
            <person name="Russ C."/>
            <person name="Cuomo C."/>
            <person name="Burger G."/>
            <person name="Gray M.W."/>
            <person name="Holland P.W.H."/>
            <person name="King N."/>
            <person name="Lang F.B.F."/>
            <person name="Roger A.J."/>
            <person name="Ruiz-Trillo I."/>
            <person name="Young S.K."/>
            <person name="Zeng Q."/>
            <person name="Gargeya S."/>
            <person name="Alvarado L."/>
            <person name="Berlin A."/>
            <person name="Chapman S.B."/>
            <person name="Chen Z."/>
            <person name="Freedman E."/>
            <person name="Gellesch M."/>
            <person name="Goldberg J."/>
            <person name="Griggs A."/>
            <person name="Gujja S."/>
            <person name="Heilman E."/>
            <person name="Heiman D."/>
            <person name="Howarth C."/>
            <person name="Mehta T."/>
            <person name="Neiman D."/>
            <person name="Pearson M."/>
            <person name="Roberts A."/>
            <person name="Saif S."/>
            <person name="Shea T."/>
            <person name="Shenoy N."/>
            <person name="Sisk P."/>
            <person name="Stolte C."/>
            <person name="Sykes S."/>
            <person name="White J."/>
            <person name="Yandava C."/>
            <person name="Haas B."/>
            <person name="Nusbaum C."/>
            <person name="Birren B."/>
        </authorList>
    </citation>
    <scope>NUCLEOTIDE SEQUENCE [LARGE SCALE GENOMIC DNA]</scope>
    <source>
        <strain evidence="6">ATCC 50818</strain>
    </source>
</reference>
<dbReference type="InParanoid" id="F2UI84"/>
<dbReference type="AlphaFoldDB" id="F2UI84"/>
<dbReference type="PANTHER" id="PTHR12378:SF7">
    <property type="entry name" value="DESUMOYLATING ISOPEPTIDASE 1"/>
    <property type="match status" value="1"/>
</dbReference>
<feature type="chain" id="PRO_5003290690" description="PPPDE domain-containing protein" evidence="4">
    <location>
        <begin position="21"/>
        <end position="189"/>
    </location>
</feature>
<dbReference type="GeneID" id="16071766"/>
<keyword evidence="3" id="KW-0378">Hydrolase</keyword>
<keyword evidence="4" id="KW-0732">Signal</keyword>
<dbReference type="Proteomes" id="UP000007799">
    <property type="component" value="Unassembled WGS sequence"/>
</dbReference>
<dbReference type="InterPro" id="IPR008580">
    <property type="entry name" value="PPPDE_dom"/>
</dbReference>
<evidence type="ECO:0000313" key="6">
    <source>
        <dbReference type="EMBL" id="EGD76833.1"/>
    </source>
</evidence>
<dbReference type="GO" id="GO:0008233">
    <property type="term" value="F:peptidase activity"/>
    <property type="evidence" value="ECO:0007669"/>
    <property type="project" value="UniProtKB-KW"/>
</dbReference>
<proteinExistence type="inferred from homology"/>
<evidence type="ECO:0000313" key="7">
    <source>
        <dbReference type="Proteomes" id="UP000007799"/>
    </source>
</evidence>
<comment type="similarity">
    <text evidence="1">Belongs to the DeSI family.</text>
</comment>
<feature type="signal peptide" evidence="4">
    <location>
        <begin position="1"/>
        <end position="20"/>
    </location>
</feature>
<dbReference type="GO" id="GO:0006508">
    <property type="term" value="P:proteolysis"/>
    <property type="evidence" value="ECO:0007669"/>
    <property type="project" value="UniProtKB-KW"/>
</dbReference>
<dbReference type="OMA" id="HLMLGKQ"/>
<dbReference type="KEGG" id="sre:PTSG_08180"/>
<dbReference type="Pfam" id="PF05903">
    <property type="entry name" value="Peptidase_C97"/>
    <property type="match status" value="1"/>
</dbReference>
<dbReference type="RefSeq" id="XP_004991205.1">
    <property type="nucleotide sequence ID" value="XM_004991148.1"/>
</dbReference>
<evidence type="ECO:0000259" key="5">
    <source>
        <dbReference type="PROSITE" id="PS51858"/>
    </source>
</evidence>
<evidence type="ECO:0000256" key="3">
    <source>
        <dbReference type="ARBA" id="ARBA00022801"/>
    </source>
</evidence>
<name>F2UI84_SALR5</name>
<keyword evidence="7" id="KW-1185">Reference proteome</keyword>
<dbReference type="InterPro" id="IPR042266">
    <property type="entry name" value="PPPDE_sf"/>
</dbReference>
<gene>
    <name evidence="6" type="ORF">PTSG_08180</name>
</gene>
<evidence type="ECO:0000256" key="4">
    <source>
        <dbReference type="SAM" id="SignalP"/>
    </source>
</evidence>
<dbReference type="eggNOG" id="KOG0324">
    <property type="taxonomic scope" value="Eukaryota"/>
</dbReference>
<organism evidence="7">
    <name type="scientific">Salpingoeca rosetta (strain ATCC 50818 / BSB-021)</name>
    <dbReference type="NCBI Taxonomy" id="946362"/>
    <lineage>
        <taxon>Eukaryota</taxon>
        <taxon>Choanoflagellata</taxon>
        <taxon>Craspedida</taxon>
        <taxon>Salpingoecidae</taxon>
        <taxon>Salpingoeca</taxon>
    </lineage>
</organism>
<dbReference type="FunCoup" id="F2UI84">
    <property type="interactions" value="89"/>
</dbReference>
<keyword evidence="2" id="KW-0645">Protease</keyword>